<proteinExistence type="predicted"/>
<dbReference type="GO" id="GO:0008999">
    <property type="term" value="F:protein-N-terminal-alanine acetyltransferase activity"/>
    <property type="evidence" value="ECO:0007669"/>
    <property type="project" value="UniProtKB-EC"/>
</dbReference>
<feature type="domain" description="N-acetyltransferase" evidence="3">
    <location>
        <begin position="4"/>
        <end position="158"/>
    </location>
</feature>
<comment type="caution">
    <text evidence="4">The sequence shown here is derived from an EMBL/GenBank/DDBJ whole genome shotgun (WGS) entry which is preliminary data.</text>
</comment>
<dbReference type="InterPro" id="IPR016181">
    <property type="entry name" value="Acyl_CoA_acyltransferase"/>
</dbReference>
<dbReference type="InterPro" id="IPR006464">
    <property type="entry name" value="AcTrfase_RimI/Ard1"/>
</dbReference>
<dbReference type="GO" id="GO:0005840">
    <property type="term" value="C:ribosome"/>
    <property type="evidence" value="ECO:0007669"/>
    <property type="project" value="UniProtKB-KW"/>
</dbReference>
<dbReference type="PANTHER" id="PTHR43877">
    <property type="entry name" value="AMINOALKYLPHOSPHONATE N-ACETYLTRANSFERASE-RELATED-RELATED"/>
    <property type="match status" value="1"/>
</dbReference>
<evidence type="ECO:0000256" key="1">
    <source>
        <dbReference type="ARBA" id="ARBA00022679"/>
    </source>
</evidence>
<dbReference type="Pfam" id="PF00583">
    <property type="entry name" value="Acetyltransf_1"/>
    <property type="match status" value="1"/>
</dbReference>
<dbReference type="CDD" id="cd04301">
    <property type="entry name" value="NAT_SF"/>
    <property type="match status" value="1"/>
</dbReference>
<evidence type="ECO:0000256" key="2">
    <source>
        <dbReference type="ARBA" id="ARBA00023315"/>
    </source>
</evidence>
<protein>
    <submittedName>
        <fullName evidence="4">Ribosomal protein S18-alanine N-acetyltransferase</fullName>
        <ecNumber evidence="4">2.3.1.266</ecNumber>
    </submittedName>
</protein>
<dbReference type="EMBL" id="JBHSCR010000014">
    <property type="protein sequence ID" value="MFC4348705.1"/>
    <property type="molecule type" value="Genomic_DNA"/>
</dbReference>
<dbReference type="EC" id="2.3.1.266" evidence="4"/>
<gene>
    <name evidence="4" type="primary">rimI</name>
    <name evidence="4" type="ORF">ACFO5Q_12700</name>
</gene>
<dbReference type="NCBIfam" id="TIGR01575">
    <property type="entry name" value="rimI"/>
    <property type="match status" value="1"/>
</dbReference>
<keyword evidence="2 4" id="KW-0012">Acyltransferase</keyword>
<accession>A0ABV8UCZ5</accession>
<organism evidence="4 5">
    <name type="scientific">Kordiimonas lipolytica</name>
    <dbReference type="NCBI Taxonomy" id="1662421"/>
    <lineage>
        <taxon>Bacteria</taxon>
        <taxon>Pseudomonadati</taxon>
        <taxon>Pseudomonadota</taxon>
        <taxon>Alphaproteobacteria</taxon>
        <taxon>Kordiimonadales</taxon>
        <taxon>Kordiimonadaceae</taxon>
        <taxon>Kordiimonas</taxon>
    </lineage>
</organism>
<evidence type="ECO:0000259" key="3">
    <source>
        <dbReference type="PROSITE" id="PS51186"/>
    </source>
</evidence>
<dbReference type="Proteomes" id="UP001595776">
    <property type="component" value="Unassembled WGS sequence"/>
</dbReference>
<dbReference type="RefSeq" id="WP_068143195.1">
    <property type="nucleotide sequence ID" value="NZ_JBHSCR010000014.1"/>
</dbReference>
<keyword evidence="1 4" id="KW-0808">Transferase</keyword>
<dbReference type="InterPro" id="IPR050832">
    <property type="entry name" value="Bact_Acetyltransf"/>
</dbReference>
<sequence>MTELSISPFPKGWDAGYGILADLHDAAFSPQGDRPWSAGEFRHLVESPGIEVFFAHEDDRPLGFMMVRTICDEAELISIGVDPVCRKQGVGGRLLDAAIQALASAKVRSFFLEVREDNAAAIRLYESRRFRRSGRRPEYYQTQSGSRVDALCLTLIIDI</sequence>
<dbReference type="SUPFAM" id="SSF55729">
    <property type="entry name" value="Acyl-CoA N-acyltransferases (Nat)"/>
    <property type="match status" value="1"/>
</dbReference>
<keyword evidence="5" id="KW-1185">Reference proteome</keyword>
<dbReference type="PROSITE" id="PS51186">
    <property type="entry name" value="GNAT"/>
    <property type="match status" value="1"/>
</dbReference>
<evidence type="ECO:0000313" key="4">
    <source>
        <dbReference type="EMBL" id="MFC4348705.1"/>
    </source>
</evidence>
<evidence type="ECO:0000313" key="5">
    <source>
        <dbReference type="Proteomes" id="UP001595776"/>
    </source>
</evidence>
<dbReference type="Gene3D" id="3.40.630.30">
    <property type="match status" value="1"/>
</dbReference>
<reference evidence="5" key="1">
    <citation type="journal article" date="2019" name="Int. J. Syst. Evol. Microbiol.">
        <title>The Global Catalogue of Microorganisms (GCM) 10K type strain sequencing project: providing services to taxonomists for standard genome sequencing and annotation.</title>
        <authorList>
            <consortium name="The Broad Institute Genomics Platform"/>
            <consortium name="The Broad Institute Genome Sequencing Center for Infectious Disease"/>
            <person name="Wu L."/>
            <person name="Ma J."/>
        </authorList>
    </citation>
    <scope>NUCLEOTIDE SEQUENCE [LARGE SCALE GENOMIC DNA]</scope>
    <source>
        <strain evidence="5">CGMCC 1.15304</strain>
    </source>
</reference>
<keyword evidence="4" id="KW-0689">Ribosomal protein</keyword>
<keyword evidence="4" id="KW-0687">Ribonucleoprotein</keyword>
<dbReference type="InterPro" id="IPR000182">
    <property type="entry name" value="GNAT_dom"/>
</dbReference>
<name>A0ABV8UCZ5_9PROT</name>